<gene>
    <name evidence="3" type="ORF">GGR27_001585</name>
</gene>
<feature type="domain" description="POTRA" evidence="2">
    <location>
        <begin position="90"/>
        <end position="164"/>
    </location>
</feature>
<dbReference type="Gene3D" id="3.10.20.310">
    <property type="entry name" value="membrane protein fhac"/>
    <property type="match status" value="1"/>
</dbReference>
<comment type="caution">
    <text evidence="3">The sequence shown here is derived from an EMBL/GenBank/DDBJ whole genome shotgun (WGS) entry which is preliminary data.</text>
</comment>
<dbReference type="RefSeq" id="WP_168036846.1">
    <property type="nucleotide sequence ID" value="NZ_JAATJH010000002.1"/>
</dbReference>
<evidence type="ECO:0000256" key="1">
    <source>
        <dbReference type="SAM" id="Phobius"/>
    </source>
</evidence>
<protein>
    <recommendedName>
        <fullName evidence="2">POTRA domain-containing protein</fullName>
    </recommendedName>
</protein>
<sequence>MMGECVRKVTEPAGRHVIVVAYSVIATMRIDYLLTLLLLLAASQPSGLRGQGTEATPVEDDRPKILRTLRDTSPATATATKTTPLADSVTIVDVFMEGHKRTRDRVIVREMGLKRGARVPSADLRERVDLSYNTLMNTGLFASVEIAIDTLSADEVALVLQIRETWYLYPVPVFGLADRNFNVWFNENNASLDRVDIGAKLTYYNFTGRRDKFKIGFTTGYTREYEFSYNHPYVNAAGTLGLGLSYSFRRRREQNYLTVDNQQKFYSEEDNFVFRRTNVDLSLRYRKELFVTHRIELGYRNTSIADTIARSLNPDFFGGARNSQQFGRLAYFYSTDKRDVRNYPWAGYLISGSVEKEGLGITGERSGLTLGGTYAKFLPLSDKYSLNFGMAAKYSLIRTQQPFLENRAIGFGSNGLVGYQFYVVDGLDMLIWRAGIRREIFRAKLDLGKYAFIDAFRYVPIRLLFAVQFNQGFSNSPFVGEANPLTNRLLTGMSAGLDAVLYYDMVGSIQYNRNHLGEDGVFIALQLSF</sequence>
<keyword evidence="4" id="KW-1185">Reference proteome</keyword>
<proteinExistence type="predicted"/>
<dbReference type="EMBL" id="JAATJH010000002">
    <property type="protein sequence ID" value="NJC26086.1"/>
    <property type="molecule type" value="Genomic_DNA"/>
</dbReference>
<keyword evidence="1" id="KW-0812">Transmembrane</keyword>
<name>A0ABX0X9X0_9BACT</name>
<keyword evidence="1" id="KW-0472">Membrane</keyword>
<evidence type="ECO:0000259" key="2">
    <source>
        <dbReference type="Pfam" id="PF07244"/>
    </source>
</evidence>
<dbReference type="Proteomes" id="UP000770785">
    <property type="component" value="Unassembled WGS sequence"/>
</dbReference>
<accession>A0ABX0X9X0</accession>
<dbReference type="InterPro" id="IPR010827">
    <property type="entry name" value="BamA/TamA_POTRA"/>
</dbReference>
<feature type="transmembrane region" description="Helical" evidence="1">
    <location>
        <begin position="20"/>
        <end position="41"/>
    </location>
</feature>
<dbReference type="Gene3D" id="2.40.160.50">
    <property type="entry name" value="membrane protein fhac: a member of the omp85/tpsb transporter family"/>
    <property type="match status" value="1"/>
</dbReference>
<organism evidence="3 4">
    <name type="scientific">Neolewinella antarctica</name>
    <dbReference type="NCBI Taxonomy" id="442734"/>
    <lineage>
        <taxon>Bacteria</taxon>
        <taxon>Pseudomonadati</taxon>
        <taxon>Bacteroidota</taxon>
        <taxon>Saprospiria</taxon>
        <taxon>Saprospirales</taxon>
        <taxon>Lewinellaceae</taxon>
        <taxon>Neolewinella</taxon>
    </lineage>
</organism>
<keyword evidence="1" id="KW-1133">Transmembrane helix</keyword>
<evidence type="ECO:0000313" key="3">
    <source>
        <dbReference type="EMBL" id="NJC26086.1"/>
    </source>
</evidence>
<reference evidence="3 4" key="1">
    <citation type="submission" date="2020-03" db="EMBL/GenBank/DDBJ databases">
        <title>Genomic Encyclopedia of Type Strains, Phase IV (KMG-IV): sequencing the most valuable type-strain genomes for metagenomic binning, comparative biology and taxonomic classification.</title>
        <authorList>
            <person name="Goeker M."/>
        </authorList>
    </citation>
    <scope>NUCLEOTIDE SEQUENCE [LARGE SCALE GENOMIC DNA]</scope>
    <source>
        <strain evidence="3 4">DSM 105096</strain>
    </source>
</reference>
<evidence type="ECO:0000313" key="4">
    <source>
        <dbReference type="Proteomes" id="UP000770785"/>
    </source>
</evidence>
<dbReference type="Pfam" id="PF07244">
    <property type="entry name" value="POTRA"/>
    <property type="match status" value="1"/>
</dbReference>